<sequence length="37" mass="4535">MPAKINFFERRKPSYFEGICSIANKKYGFREIIFNRY</sequence>
<dbReference type="AlphaFoldDB" id="A0A127P614"/>
<dbReference type="Proteomes" id="UP000072421">
    <property type="component" value="Chromosome"/>
</dbReference>
<evidence type="ECO:0000313" key="2">
    <source>
        <dbReference type="Proteomes" id="UP000072421"/>
    </source>
</evidence>
<proteinExistence type="predicted"/>
<accession>A0A127P614</accession>
<name>A0A127P614_9BURK</name>
<reference evidence="1 2" key="1">
    <citation type="submission" date="2015-11" db="EMBL/GenBank/DDBJ databases">
        <title>Exploring the genomic traits of fungus-feeding bacterial genus Collimonas.</title>
        <authorList>
            <person name="Song C."/>
            <person name="Schmidt R."/>
            <person name="de Jager V."/>
            <person name="Krzyzanowska D."/>
            <person name="Jongedijk E."/>
            <person name="Cankar K."/>
            <person name="Beekwilder J."/>
            <person name="van Veen A."/>
            <person name="de Boer W."/>
            <person name="van Veen J.A."/>
            <person name="Garbeva P."/>
        </authorList>
    </citation>
    <scope>NUCLEOTIDE SEQUENCE [LARGE SCALE GENOMIC DNA]</scope>
    <source>
        <strain evidence="1 2">Ter6</strain>
    </source>
</reference>
<organism evidence="1">
    <name type="scientific">Collimonas fungivorans</name>
    <dbReference type="NCBI Taxonomy" id="158899"/>
    <lineage>
        <taxon>Bacteria</taxon>
        <taxon>Pseudomonadati</taxon>
        <taxon>Pseudomonadota</taxon>
        <taxon>Betaproteobacteria</taxon>
        <taxon>Burkholderiales</taxon>
        <taxon>Oxalobacteraceae</taxon>
        <taxon>Collimonas</taxon>
    </lineage>
</organism>
<gene>
    <name evidence="1" type="ORF">CFter6_0472</name>
</gene>
<dbReference type="EMBL" id="CP013232">
    <property type="protein sequence ID" value="AMO93203.1"/>
    <property type="molecule type" value="Genomic_DNA"/>
</dbReference>
<evidence type="ECO:0000313" key="1">
    <source>
        <dbReference type="EMBL" id="AMO93203.1"/>
    </source>
</evidence>
<protein>
    <submittedName>
        <fullName evidence="1">Uncharacterized protein</fullName>
    </submittedName>
</protein>